<dbReference type="RefSeq" id="XP_038984475.1">
    <property type="nucleotide sequence ID" value="XM_039128547.1"/>
</dbReference>
<reference evidence="18" key="2">
    <citation type="submission" date="2025-08" db="UniProtKB">
        <authorList>
            <consortium name="RefSeq"/>
        </authorList>
    </citation>
    <scope>IDENTIFICATION</scope>
    <source>
        <tissue evidence="18">Young leaves</tissue>
    </source>
</reference>
<keyword evidence="8" id="KW-0223">Dioxygenase</keyword>
<protein>
    <recommendedName>
        <fullName evidence="13">9-cis-epoxycarotenoid dioxygenase</fullName>
        <ecNumber evidence="13">1.13.11.51</ecNumber>
    </recommendedName>
</protein>
<reference evidence="17" key="1">
    <citation type="journal article" date="2019" name="Nat. Commun.">
        <title>Genome-wide association mapping of date palm fruit traits.</title>
        <authorList>
            <person name="Hazzouri K.M."/>
            <person name="Gros-Balthazard M."/>
            <person name="Flowers J.M."/>
            <person name="Copetti D."/>
            <person name="Lemansour A."/>
            <person name="Lebrun M."/>
            <person name="Masmoudi K."/>
            <person name="Ferrand S."/>
            <person name="Dhar M.I."/>
            <person name="Fresquez Z.A."/>
            <person name="Rosas U."/>
            <person name="Zhang J."/>
            <person name="Talag J."/>
            <person name="Lee S."/>
            <person name="Kudrna D."/>
            <person name="Powell R.F."/>
            <person name="Leitch I.J."/>
            <person name="Krueger R.R."/>
            <person name="Wing R.A."/>
            <person name="Amiri K.M.A."/>
            <person name="Purugganan M.D."/>
        </authorList>
    </citation>
    <scope>NUCLEOTIDE SEQUENCE [LARGE SCALE GENOMIC DNA]</scope>
    <source>
        <strain evidence="17">cv. Khalas</strain>
    </source>
</reference>
<evidence type="ECO:0000256" key="3">
    <source>
        <dbReference type="ARBA" id="ARBA00022528"/>
    </source>
</evidence>
<dbReference type="PANTHER" id="PTHR10543">
    <property type="entry name" value="BETA-CAROTENE DIOXYGENASE"/>
    <property type="match status" value="1"/>
</dbReference>
<feature type="binding site" evidence="15">
    <location>
        <position position="137"/>
    </location>
    <ligand>
        <name>Fe cation</name>
        <dbReference type="ChEBI" id="CHEBI:24875"/>
        <note>catalytic</note>
    </ligand>
</feature>
<evidence type="ECO:0000256" key="14">
    <source>
        <dbReference type="ARBA" id="ARBA00048369"/>
    </source>
</evidence>
<evidence type="ECO:0000256" key="11">
    <source>
        <dbReference type="ARBA" id="ARBA00035929"/>
    </source>
</evidence>
<evidence type="ECO:0000256" key="9">
    <source>
        <dbReference type="ARBA" id="ARBA00023002"/>
    </source>
</evidence>
<comment type="catalytic activity">
    <reaction evidence="12">
        <text>9'-cis-neoxanthin + O2 = (3S,5R,6R)-3,5-dihydroxy-6,7-didehydro-5,6-dihydro-12'-apo-beta-caroten-12'-al + 2-cis,4-trans-xanthoxin</text>
        <dbReference type="Rhea" id="RHEA:19677"/>
        <dbReference type="ChEBI" id="CHEBI:15379"/>
        <dbReference type="ChEBI" id="CHEBI:32304"/>
        <dbReference type="ChEBI" id="CHEBI:34596"/>
        <dbReference type="ChEBI" id="CHEBI:35306"/>
        <dbReference type="EC" id="1.13.11.51"/>
    </reaction>
</comment>
<keyword evidence="7" id="KW-0809">Transit peptide</keyword>
<dbReference type="InterPro" id="IPR004294">
    <property type="entry name" value="Carotenoid_Oase"/>
</dbReference>
<keyword evidence="10 15" id="KW-0408">Iron</keyword>
<dbReference type="KEGG" id="pda:120111491"/>
<keyword evidence="3" id="KW-0150">Chloroplast</keyword>
<feature type="binding site" evidence="15">
    <location>
        <position position="199"/>
    </location>
    <ligand>
        <name>Fe cation</name>
        <dbReference type="ChEBI" id="CHEBI:24875"/>
        <note>catalytic</note>
    </ligand>
</feature>
<organism evidence="17 18">
    <name type="scientific">Phoenix dactylifera</name>
    <name type="common">Date palm</name>
    <dbReference type="NCBI Taxonomy" id="42345"/>
    <lineage>
        <taxon>Eukaryota</taxon>
        <taxon>Viridiplantae</taxon>
        <taxon>Streptophyta</taxon>
        <taxon>Embryophyta</taxon>
        <taxon>Tracheophyta</taxon>
        <taxon>Spermatophyta</taxon>
        <taxon>Magnoliopsida</taxon>
        <taxon>Liliopsida</taxon>
        <taxon>Arecaceae</taxon>
        <taxon>Coryphoideae</taxon>
        <taxon>Phoeniceae</taxon>
        <taxon>Phoenix</taxon>
    </lineage>
</organism>
<keyword evidence="6" id="KW-0937">Abscisic acid biosynthesis</keyword>
<evidence type="ECO:0000256" key="16">
    <source>
        <dbReference type="SAM" id="MobiDB-lite"/>
    </source>
</evidence>
<dbReference type="GO" id="GO:0045549">
    <property type="term" value="F:9-cis-epoxycarotenoid dioxygenase activity"/>
    <property type="evidence" value="ECO:0007669"/>
    <property type="project" value="UniProtKB-EC"/>
</dbReference>
<keyword evidence="5 15" id="KW-0479">Metal-binding</keyword>
<evidence type="ECO:0000256" key="8">
    <source>
        <dbReference type="ARBA" id="ARBA00022964"/>
    </source>
</evidence>
<evidence type="ECO:0000256" key="1">
    <source>
        <dbReference type="ARBA" id="ARBA00004229"/>
    </source>
</evidence>
<evidence type="ECO:0000256" key="10">
    <source>
        <dbReference type="ARBA" id="ARBA00023004"/>
    </source>
</evidence>
<dbReference type="GO" id="GO:0016121">
    <property type="term" value="P:carotene catabolic process"/>
    <property type="evidence" value="ECO:0007669"/>
    <property type="project" value="TreeGrafter"/>
</dbReference>
<accession>A0A8B9ADD7</accession>
<keyword evidence="4" id="KW-0934">Plastid</keyword>
<comment type="catalytic activity">
    <reaction evidence="11">
        <text>9-cis-violaxanthin + O2 = (3S,5R,6S)-5,6-epoxy-3-hydroxy-5,6-dihydro-12'-apo-beta-caroten-12'-al + 2-cis,4-trans-xanthoxin</text>
        <dbReference type="Rhea" id="RHEA:16541"/>
        <dbReference type="ChEBI" id="CHEBI:15379"/>
        <dbReference type="ChEBI" id="CHEBI:32304"/>
        <dbReference type="ChEBI" id="CHEBI:34597"/>
        <dbReference type="ChEBI" id="CHEBI:35305"/>
        <dbReference type="EC" id="1.13.11.51"/>
    </reaction>
</comment>
<feature type="region of interest" description="Disordered" evidence="16">
    <location>
        <begin position="249"/>
        <end position="269"/>
    </location>
</feature>
<comment type="catalytic activity">
    <reaction evidence="14">
        <text>a 9-cis-epoxycarotenoid + O2 = a 12'-apo-carotenal + 2-cis,4-trans-xanthoxin</text>
        <dbReference type="Rhea" id="RHEA:23328"/>
        <dbReference type="ChEBI" id="CHEBI:15379"/>
        <dbReference type="ChEBI" id="CHEBI:32304"/>
        <dbReference type="ChEBI" id="CHEBI:51972"/>
        <dbReference type="ChEBI" id="CHEBI:51973"/>
        <dbReference type="EC" id="1.13.11.51"/>
    </reaction>
</comment>
<gene>
    <name evidence="18" type="primary">LOC120111491</name>
</gene>
<evidence type="ECO:0000313" key="18">
    <source>
        <dbReference type="RefSeq" id="XP_038984475.1"/>
    </source>
</evidence>
<evidence type="ECO:0000256" key="6">
    <source>
        <dbReference type="ARBA" id="ARBA00022865"/>
    </source>
</evidence>
<dbReference type="Pfam" id="PF03055">
    <property type="entry name" value="RPE65"/>
    <property type="match status" value="1"/>
</dbReference>
<evidence type="ECO:0000313" key="17">
    <source>
        <dbReference type="Proteomes" id="UP000228380"/>
    </source>
</evidence>
<dbReference type="GeneID" id="120111491"/>
<dbReference type="EC" id="1.13.11.51" evidence="13"/>
<name>A0A8B9ADD7_PHODC</name>
<comment type="cofactor">
    <cofactor evidence="15">
        <name>Fe(2+)</name>
        <dbReference type="ChEBI" id="CHEBI:29033"/>
    </cofactor>
    <text evidence="15">Binds 1 Fe(2+) ion per subunit.</text>
</comment>
<dbReference type="Proteomes" id="UP000228380">
    <property type="component" value="Chromosome 8"/>
</dbReference>
<dbReference type="GO" id="GO:0046872">
    <property type="term" value="F:metal ion binding"/>
    <property type="evidence" value="ECO:0007669"/>
    <property type="project" value="UniProtKB-KW"/>
</dbReference>
<dbReference type="OrthoDB" id="1609774at2759"/>
<dbReference type="PANTHER" id="PTHR10543:SF26">
    <property type="entry name" value="9-CIS-EPOXYCAROTENOID DIOXYGENASE NCED3, CHLOROPLASTIC"/>
    <property type="match status" value="1"/>
</dbReference>
<evidence type="ECO:0000256" key="4">
    <source>
        <dbReference type="ARBA" id="ARBA00022640"/>
    </source>
</evidence>
<feature type="binding site" evidence="15">
    <location>
        <position position="88"/>
    </location>
    <ligand>
        <name>Fe cation</name>
        <dbReference type="ChEBI" id="CHEBI:24875"/>
        <note>catalytic</note>
    </ligand>
</feature>
<dbReference type="GO" id="GO:0009570">
    <property type="term" value="C:chloroplast stroma"/>
    <property type="evidence" value="ECO:0007669"/>
    <property type="project" value="TreeGrafter"/>
</dbReference>
<proteinExistence type="inferred from homology"/>
<keyword evidence="9" id="KW-0560">Oxidoreductase</keyword>
<comment type="similarity">
    <text evidence="2">Belongs to the carotenoid oxygenase family.</text>
</comment>
<dbReference type="GO" id="GO:0009688">
    <property type="term" value="P:abscisic acid biosynthetic process"/>
    <property type="evidence" value="ECO:0007669"/>
    <property type="project" value="UniProtKB-KW"/>
</dbReference>
<sequence>MERLWQEHALGRPIFPKAIGELHALTGLVDPSKSTGVANAGLIYFHDRPLAMSEDDFPYHVRVTPSSDLETVGRYDFDGKLHSAMIAHPKLDPVSCELFALSYVVIQKPYLKYFRFSPAGEKSPDVEIPLDQPTMMHDFAITENFVVIPDQQVGFKIQEMIRGGLLVVYDRSKTSCLGLPSTPQTRWKWVDVADCFCFHLWNAWEDPGTGEVVVVGSWMTPAVDGAIVLEDAIEDGRIGKDDVIPPYLERTPSFSPPSPPTISPDGQLPPIRIHRSLSLTPDREEQLSLSSSLSFLVRRDQKSFLIEHQRVGCLIPTQIQRPLKDKT</sequence>
<comment type="subcellular location">
    <subcellularLocation>
        <location evidence="1">Plastid</location>
        <location evidence="1">Chloroplast</location>
    </subcellularLocation>
</comment>
<keyword evidence="17" id="KW-1185">Reference proteome</keyword>
<dbReference type="AlphaFoldDB" id="A0A8B9ADD7"/>
<evidence type="ECO:0000256" key="12">
    <source>
        <dbReference type="ARBA" id="ARBA00036784"/>
    </source>
</evidence>
<evidence type="ECO:0000256" key="2">
    <source>
        <dbReference type="ARBA" id="ARBA00006787"/>
    </source>
</evidence>
<evidence type="ECO:0000256" key="15">
    <source>
        <dbReference type="PIRSR" id="PIRSR604294-1"/>
    </source>
</evidence>
<evidence type="ECO:0000256" key="5">
    <source>
        <dbReference type="ARBA" id="ARBA00022723"/>
    </source>
</evidence>
<evidence type="ECO:0000256" key="13">
    <source>
        <dbReference type="ARBA" id="ARBA00039007"/>
    </source>
</evidence>
<evidence type="ECO:0000256" key="7">
    <source>
        <dbReference type="ARBA" id="ARBA00022946"/>
    </source>
</evidence>